<evidence type="ECO:0000259" key="3">
    <source>
        <dbReference type="Pfam" id="PF14361"/>
    </source>
</evidence>
<name>A0A3N6WQY0_9ACTN</name>
<feature type="domain" description="RsbT co-antagonist protein RsbRD N-terminal" evidence="3">
    <location>
        <begin position="30"/>
        <end position="155"/>
    </location>
</feature>
<dbReference type="Proteomes" id="UP000275225">
    <property type="component" value="Unassembled WGS sequence"/>
</dbReference>
<dbReference type="Gene3D" id="1.10.10.2840">
    <property type="entry name" value="PucR C-terminal helix-turn-helix domain"/>
    <property type="match status" value="1"/>
</dbReference>
<sequence>MSLVVSERQMLAVSSRELSPTRLSNLSEQIQRAVLSAGGASDDPLVNEVVHAAVTAFVEEGEARTAAARVAPLLDRLGRRQARRGADAAALFESFRAARIATQRGLSTVIGEAITGSVVIRLREELMSYLAFLFAHAREGLELERERIARAKAERPKVSAPTKGNGASPTLTTSQRRALARLRDGEQLVVLTAVTEPLPIALCHQPGVAADDERQTALAPAAWCAEQLCEWLDGQAVLGPAVTISDAAGAVALVRRAAAMLADGTIEDPRRLVPFQDLLGSMLLASNPILNELMIAKHFASWEQMPASRRVALAEFLQLWLERGQPTNQLARELGVPPQTAHSRMKAIRQLLGDALDDPTQRLELMVALRAVLPRWRS</sequence>
<feature type="region of interest" description="Disordered" evidence="1">
    <location>
        <begin position="152"/>
        <end position="173"/>
    </location>
</feature>
<feature type="domain" description="PucR C-terminal helix-turn-helix" evidence="2">
    <location>
        <begin position="313"/>
        <end position="371"/>
    </location>
</feature>
<protein>
    <submittedName>
        <fullName evidence="4">PucR family transcriptional regulator</fullName>
    </submittedName>
</protein>
<dbReference type="InterPro" id="IPR042070">
    <property type="entry name" value="PucR_C-HTH_sf"/>
</dbReference>
<dbReference type="InterPro" id="IPR025736">
    <property type="entry name" value="PucR_C-HTH_dom"/>
</dbReference>
<evidence type="ECO:0000313" key="5">
    <source>
        <dbReference type="Proteomes" id="UP000275225"/>
    </source>
</evidence>
<accession>A0A3N6WQY0</accession>
<dbReference type="Pfam" id="PF13556">
    <property type="entry name" value="HTH_30"/>
    <property type="match status" value="1"/>
</dbReference>
<proteinExistence type="predicted"/>
<keyword evidence="5" id="KW-1185">Reference proteome</keyword>
<organism evidence="4 5">
    <name type="scientific">Aeromicrobium camelliae</name>
    <dbReference type="NCBI Taxonomy" id="1538144"/>
    <lineage>
        <taxon>Bacteria</taxon>
        <taxon>Bacillati</taxon>
        <taxon>Actinomycetota</taxon>
        <taxon>Actinomycetes</taxon>
        <taxon>Propionibacteriales</taxon>
        <taxon>Nocardioidaceae</taxon>
        <taxon>Aeromicrobium</taxon>
    </lineage>
</organism>
<comment type="caution">
    <text evidence="4">The sequence shown here is derived from an EMBL/GenBank/DDBJ whole genome shotgun (WGS) entry which is preliminary data.</text>
</comment>
<dbReference type="InterPro" id="IPR025751">
    <property type="entry name" value="RsbRD_N_dom"/>
</dbReference>
<gene>
    <name evidence="4" type="ORF">EHW97_02385</name>
</gene>
<dbReference type="RefSeq" id="WP_124235565.1">
    <property type="nucleotide sequence ID" value="NZ_RQJX01000002.1"/>
</dbReference>
<evidence type="ECO:0000313" key="4">
    <source>
        <dbReference type="EMBL" id="RQN09710.1"/>
    </source>
</evidence>
<evidence type="ECO:0000256" key="1">
    <source>
        <dbReference type="SAM" id="MobiDB-lite"/>
    </source>
</evidence>
<dbReference type="AlphaFoldDB" id="A0A3N6WQY0"/>
<evidence type="ECO:0000259" key="2">
    <source>
        <dbReference type="Pfam" id="PF13556"/>
    </source>
</evidence>
<dbReference type="Pfam" id="PF14361">
    <property type="entry name" value="RsbRD_N"/>
    <property type="match status" value="1"/>
</dbReference>
<dbReference type="EMBL" id="RQJX01000002">
    <property type="protein sequence ID" value="RQN09710.1"/>
    <property type="molecule type" value="Genomic_DNA"/>
</dbReference>
<reference evidence="4 5" key="1">
    <citation type="submission" date="2018-11" db="EMBL/GenBank/DDBJ databases">
        <authorList>
            <person name="Li F."/>
        </authorList>
    </citation>
    <scope>NUCLEOTIDE SEQUENCE [LARGE SCALE GENOMIC DNA]</scope>
    <source>
        <strain evidence="4 5">YS17T</strain>
    </source>
</reference>
<dbReference type="OrthoDB" id="3742443at2"/>